<evidence type="ECO:0000313" key="1">
    <source>
        <dbReference type="EMBL" id="DAD29479.1"/>
    </source>
</evidence>
<sequence length="65" mass="7022">MAPNSPQTCIGSDLSSEEFRSELSRSVTAEFRSELKSEFGSEFSIALPSVIATKLPLRSSRSVLG</sequence>
<reference evidence="1 2" key="1">
    <citation type="journal article" date="2020" name="Mol. Biol. Evol.">
        <title>Distinct Expression and Methylation Patterns for Genes with Different Fates following a Single Whole-Genome Duplication in Flowering Plants.</title>
        <authorList>
            <person name="Shi T."/>
            <person name="Rahmani R.S."/>
            <person name="Gugger P.F."/>
            <person name="Wang M."/>
            <person name="Li H."/>
            <person name="Zhang Y."/>
            <person name="Li Z."/>
            <person name="Wang Q."/>
            <person name="Van de Peer Y."/>
            <person name="Marchal K."/>
            <person name="Chen J."/>
        </authorList>
    </citation>
    <scope>NUCLEOTIDE SEQUENCE [LARGE SCALE GENOMIC DNA]</scope>
    <source>
        <tissue evidence="1">Leaf</tissue>
    </source>
</reference>
<dbReference type="AlphaFoldDB" id="A0A822YE01"/>
<protein>
    <submittedName>
        <fullName evidence="1">Uncharacterized protein</fullName>
    </submittedName>
</protein>
<comment type="caution">
    <text evidence="1">The sequence shown here is derived from an EMBL/GenBank/DDBJ whole genome shotgun (WGS) entry which is preliminary data.</text>
</comment>
<accession>A0A822YE01</accession>
<name>A0A822YE01_NELNU</name>
<evidence type="ECO:0000313" key="2">
    <source>
        <dbReference type="Proteomes" id="UP000607653"/>
    </source>
</evidence>
<dbReference type="EMBL" id="DUZY01000002">
    <property type="protein sequence ID" value="DAD29479.1"/>
    <property type="molecule type" value="Genomic_DNA"/>
</dbReference>
<proteinExistence type="predicted"/>
<keyword evidence="2" id="KW-1185">Reference proteome</keyword>
<gene>
    <name evidence="1" type="ORF">HUJ06_030947</name>
</gene>
<organism evidence="1 2">
    <name type="scientific">Nelumbo nucifera</name>
    <name type="common">Sacred lotus</name>
    <dbReference type="NCBI Taxonomy" id="4432"/>
    <lineage>
        <taxon>Eukaryota</taxon>
        <taxon>Viridiplantae</taxon>
        <taxon>Streptophyta</taxon>
        <taxon>Embryophyta</taxon>
        <taxon>Tracheophyta</taxon>
        <taxon>Spermatophyta</taxon>
        <taxon>Magnoliopsida</taxon>
        <taxon>Proteales</taxon>
        <taxon>Nelumbonaceae</taxon>
        <taxon>Nelumbo</taxon>
    </lineage>
</organism>
<dbReference type="Proteomes" id="UP000607653">
    <property type="component" value="Unassembled WGS sequence"/>
</dbReference>